<organism evidence="4">
    <name type="scientific">Thermonectus marmoratus</name>
    <name type="common">Sunburst diving beetle</name>
    <dbReference type="NCBI Taxonomy" id="183381"/>
    <lineage>
        <taxon>Eukaryota</taxon>
        <taxon>Metazoa</taxon>
        <taxon>Ecdysozoa</taxon>
        <taxon>Arthropoda</taxon>
        <taxon>Hexapoda</taxon>
        <taxon>Insecta</taxon>
        <taxon>Pterygota</taxon>
        <taxon>Neoptera</taxon>
        <taxon>Endopterygota</taxon>
        <taxon>Coleoptera</taxon>
        <taxon>Adephaga</taxon>
        <taxon>Dytiscoidea</taxon>
        <taxon>Dytiscidae</taxon>
        <taxon>Dytiscinae</taxon>
        <taxon>Aciliini</taxon>
        <taxon>Thermonectus</taxon>
    </lineage>
</organism>
<feature type="compositionally biased region" description="Low complexity" evidence="2">
    <location>
        <begin position="313"/>
        <end position="326"/>
    </location>
</feature>
<reference evidence="4" key="1">
    <citation type="journal article" date="2017" name="Integr. Comp. Biol.">
        <title>A Complex Lens for a Complex Eye.</title>
        <authorList>
            <person name="Stahl A.L."/>
            <person name="Baucom R.S."/>
            <person name="Cook T.A."/>
            <person name="Buschbeck E.K."/>
        </authorList>
    </citation>
    <scope>NUCLEOTIDE SEQUENCE</scope>
    <source>
        <tissue evidence="4">Larval head bifocal lenses</tissue>
    </source>
</reference>
<accession>A0A291S1F2</accession>
<dbReference type="AlphaFoldDB" id="A0A291S1F2"/>
<keyword evidence="3" id="KW-0732">Signal</keyword>
<sequence length="668" mass="71150">MEMEMTKNKVFLAILLTFHYVRAYDSLPESLPEVQNVHGLQGFIPVGVDSIAVYPVAAPLFASPVHTSAGVPNSDGSYSFSFATNDQARHESSDANGNIQGSFWYVNKVGKHDLSFVAGPKTGFQPTGGSLAVPNGNLGQELIGGPASTYLYAPVEHQVSEVTADSQPSTGEAAYNFKVDIIDYQRQENSDPKGNADGQYSYTNQPSYADGSKPGFQPTSVSLPEKTPSTAAPVTTTPSSSEGSTVSQIKSEDSSYNFNINTSENKKQGISNNKDNVQDKYKYKVANQKNGFGDRLTVRNGPKGKPMTQTQPSGATSSASSGSTANEANASYNINADSYKLQGNAPSEVNVQGQYSYSDEVGQHDLGYVSGTKTGFQTTSGSLSGSNGPVSKVGGIKVPQRTSGGSVTIEPPSEDSLSNTNDGTYLFHHNSPEYQRQQNLNSQENTQGQYTYQNQVGAHDYLGTQTGLHSTAGNLPVPNGVISQTISSGIQSTTEVSISERQSSAGDASYSFNINSANYQRQESADSQGNVQGKYSYTNKAGTHDLTYIAGPKTGFQPTGGSLSLPNGLAPQISSPSDAYTAPNYQRVESRETYQNQVGQHDLSFGAGSETGFASSGGSIIETSTHKLEAVSIPSLDRKVTQVEGGLLKSFIPLPERKKYGYVFETKY</sequence>
<feature type="region of interest" description="Disordered" evidence="2">
    <location>
        <begin position="377"/>
        <end position="421"/>
    </location>
</feature>
<evidence type="ECO:0000256" key="2">
    <source>
        <dbReference type="SAM" id="MobiDB-lite"/>
    </source>
</evidence>
<dbReference type="PROSITE" id="PS51155">
    <property type="entry name" value="CHIT_BIND_RR_2"/>
    <property type="match status" value="2"/>
</dbReference>
<feature type="signal peptide" evidence="3">
    <location>
        <begin position="1"/>
        <end position="23"/>
    </location>
</feature>
<protein>
    <submittedName>
        <fullName evidence="4">Lens protein 10</fullName>
    </submittedName>
</protein>
<dbReference type="InterPro" id="IPR050468">
    <property type="entry name" value="Cuticle_Struct_Prot"/>
</dbReference>
<feature type="compositionally biased region" description="Polar residues" evidence="2">
    <location>
        <begin position="377"/>
        <end position="389"/>
    </location>
</feature>
<dbReference type="GO" id="GO:0062129">
    <property type="term" value="C:chitin-based extracellular matrix"/>
    <property type="evidence" value="ECO:0007669"/>
    <property type="project" value="TreeGrafter"/>
</dbReference>
<dbReference type="PANTHER" id="PTHR10380:SF235">
    <property type="entry name" value="CUTICULAR PROTEIN 73D, ISOFORM B"/>
    <property type="match status" value="1"/>
</dbReference>
<dbReference type="Pfam" id="PF00379">
    <property type="entry name" value="Chitin_bind_4"/>
    <property type="match status" value="3"/>
</dbReference>
<proteinExistence type="evidence at transcript level"/>
<dbReference type="InterPro" id="IPR000618">
    <property type="entry name" value="Insect_cuticle"/>
</dbReference>
<feature type="compositionally biased region" description="Polar residues" evidence="2">
    <location>
        <begin position="198"/>
        <end position="207"/>
    </location>
</feature>
<dbReference type="EMBL" id="MF155807">
    <property type="protein sequence ID" value="ATL73454.1"/>
    <property type="molecule type" value="mRNA"/>
</dbReference>
<dbReference type="GO" id="GO:0008010">
    <property type="term" value="F:structural constituent of chitin-based larval cuticle"/>
    <property type="evidence" value="ECO:0007669"/>
    <property type="project" value="TreeGrafter"/>
</dbReference>
<feature type="compositionally biased region" description="Polar residues" evidence="2">
    <location>
        <begin position="242"/>
        <end position="275"/>
    </location>
</feature>
<dbReference type="PANTHER" id="PTHR10380">
    <property type="entry name" value="CUTICLE PROTEIN"/>
    <property type="match status" value="1"/>
</dbReference>
<keyword evidence="1" id="KW-0193">Cuticle</keyword>
<feature type="compositionally biased region" description="Low complexity" evidence="2">
    <location>
        <begin position="227"/>
        <end position="241"/>
    </location>
</feature>
<evidence type="ECO:0000256" key="1">
    <source>
        <dbReference type="PROSITE-ProRule" id="PRU00497"/>
    </source>
</evidence>
<feature type="region of interest" description="Disordered" evidence="2">
    <location>
        <begin position="188"/>
        <end position="326"/>
    </location>
</feature>
<name>A0A291S1F2_THEMR</name>
<evidence type="ECO:0000313" key="4">
    <source>
        <dbReference type="EMBL" id="ATL73454.1"/>
    </source>
</evidence>
<feature type="chain" id="PRO_5012290545" evidence="3">
    <location>
        <begin position="24"/>
        <end position="668"/>
    </location>
</feature>
<evidence type="ECO:0000256" key="3">
    <source>
        <dbReference type="SAM" id="SignalP"/>
    </source>
</evidence>